<protein>
    <recommendedName>
        <fullName evidence="1">DUF6950 domain-containing protein</fullName>
    </recommendedName>
</protein>
<evidence type="ECO:0000313" key="3">
    <source>
        <dbReference type="Proteomes" id="UP000233332"/>
    </source>
</evidence>
<comment type="caution">
    <text evidence="2">The sequence shown here is derived from an EMBL/GenBank/DDBJ whole genome shotgun (WGS) entry which is preliminary data.</text>
</comment>
<proteinExistence type="predicted"/>
<organism evidence="2 3">
    <name type="scientific">Thalassospira lohafexi</name>
    <dbReference type="NCBI Taxonomy" id="744227"/>
    <lineage>
        <taxon>Bacteria</taxon>
        <taxon>Pseudomonadati</taxon>
        <taxon>Pseudomonadota</taxon>
        <taxon>Alphaproteobacteria</taxon>
        <taxon>Rhodospirillales</taxon>
        <taxon>Thalassospiraceae</taxon>
        <taxon>Thalassospira</taxon>
    </lineage>
</organism>
<dbReference type="AlphaFoldDB" id="A0A2N3L3U4"/>
<evidence type="ECO:0000259" key="1">
    <source>
        <dbReference type="Pfam" id="PF22262"/>
    </source>
</evidence>
<dbReference type="RefSeq" id="WP_101303818.1">
    <property type="nucleotide sequence ID" value="NZ_NXGX01000006.1"/>
</dbReference>
<gene>
    <name evidence="2" type="ORF">COO92_16340</name>
</gene>
<evidence type="ECO:0000313" key="2">
    <source>
        <dbReference type="EMBL" id="PKR57509.1"/>
    </source>
</evidence>
<accession>A0A2N3L3U4</accession>
<dbReference type="Proteomes" id="UP000233332">
    <property type="component" value="Unassembled WGS sequence"/>
</dbReference>
<name>A0A2N3L3U4_9PROT</name>
<feature type="domain" description="DUF6950" evidence="1">
    <location>
        <begin position="2"/>
        <end position="143"/>
    </location>
</feature>
<keyword evidence="3" id="KW-1185">Reference proteome</keyword>
<dbReference type="EMBL" id="NXGX01000006">
    <property type="protein sequence ID" value="PKR57509.1"/>
    <property type="molecule type" value="Genomic_DNA"/>
</dbReference>
<sequence>MTRLVHWERKLADFHKAAFGRPFVWGQTDCCLTASDGVLAITGIDPGARFRGAYSDMAGGYRAMKDYAGGGVSETIAALMAENNWPEIPVLMARRGDVGLVPSGLPGMQADAAAICLGPHWATRGEGGLVNLPLKQGRRAWRV</sequence>
<reference evidence="2 3" key="1">
    <citation type="submission" date="2017-09" db="EMBL/GenBank/DDBJ databases">
        <title>Biodiversity and function of Thalassospira species in the particle-attached aromatic-hydrocarbon-degrading consortia from the surface seawater of the China South Sea.</title>
        <authorList>
            <person name="Dong C."/>
            <person name="Lai Q."/>
            <person name="Shao Z."/>
        </authorList>
    </citation>
    <scope>NUCLEOTIDE SEQUENCE [LARGE SCALE GENOMIC DNA]</scope>
    <source>
        <strain evidence="2 3">139Z-12</strain>
    </source>
</reference>
<dbReference type="InterPro" id="IPR053802">
    <property type="entry name" value="DUF6950"/>
</dbReference>
<dbReference type="Pfam" id="PF22262">
    <property type="entry name" value="DUF6950"/>
    <property type="match status" value="1"/>
</dbReference>